<dbReference type="NCBIfam" id="NF002964">
    <property type="entry name" value="PRK03635.1"/>
    <property type="match status" value="1"/>
</dbReference>
<reference evidence="7" key="1">
    <citation type="submission" date="2016-10" db="EMBL/GenBank/DDBJ databases">
        <title>Sequence of Gallionella enrichment culture.</title>
        <authorList>
            <person name="Poehlein A."/>
            <person name="Muehling M."/>
            <person name="Daniel R."/>
        </authorList>
    </citation>
    <scope>NUCLEOTIDE SEQUENCE</scope>
</reference>
<dbReference type="InterPro" id="IPR017685">
    <property type="entry name" value="ArgP"/>
</dbReference>
<dbReference type="PRINTS" id="PR00039">
    <property type="entry name" value="HTHLYSR"/>
</dbReference>
<dbReference type="SUPFAM" id="SSF53850">
    <property type="entry name" value="Periplasmic binding protein-like II"/>
    <property type="match status" value="1"/>
</dbReference>
<evidence type="ECO:0000256" key="2">
    <source>
        <dbReference type="ARBA" id="ARBA00022491"/>
    </source>
</evidence>
<dbReference type="Gene3D" id="1.10.10.10">
    <property type="entry name" value="Winged helix-like DNA-binding domain superfamily/Winged helix DNA-binding domain"/>
    <property type="match status" value="1"/>
</dbReference>
<evidence type="ECO:0000256" key="4">
    <source>
        <dbReference type="ARBA" id="ARBA00023125"/>
    </source>
</evidence>
<dbReference type="Gene3D" id="3.40.190.290">
    <property type="match status" value="1"/>
</dbReference>
<dbReference type="InterPro" id="IPR036390">
    <property type="entry name" value="WH_DNA-bd_sf"/>
</dbReference>
<dbReference type="InterPro" id="IPR036388">
    <property type="entry name" value="WH-like_DNA-bd_sf"/>
</dbReference>
<sequence>MRFDGAQLEALAAVVEEGTFDAAARRLHVTPSAVSQRVKALEQHVGQVLVRRSRPCRATEAGSVLFRLAGQLRLLEDESLREVRRAGAPGPDAGDGPGAVRMAVAVNADSLSTWLPDALRGLPDGVHLDLRREDQDHSAELLRDGTVMAAVTADARAVQGCQVHPLGAMRYLAVASPAYAARWFADGLDGLERAPLLTFNRNDALQEQYLRALGHRSAAPPVHYVPSSTAFVDLVRHGLGWGMVPDVTANALLADGMLVELAPGRHLDVPLHWQHWKLRVPALDDLTRRVVVAAASALHGDV</sequence>
<organism evidence="7">
    <name type="scientific">mine drainage metagenome</name>
    <dbReference type="NCBI Taxonomy" id="410659"/>
    <lineage>
        <taxon>unclassified sequences</taxon>
        <taxon>metagenomes</taxon>
        <taxon>ecological metagenomes</taxon>
    </lineage>
</organism>
<evidence type="ECO:0000313" key="7">
    <source>
        <dbReference type="EMBL" id="OIQ84856.1"/>
    </source>
</evidence>
<dbReference type="InterPro" id="IPR050176">
    <property type="entry name" value="LTTR"/>
</dbReference>
<keyword evidence="3" id="KW-0805">Transcription regulation</keyword>
<dbReference type="PANTHER" id="PTHR30579:SF2">
    <property type="entry name" value="HTH-TYPE TRANSCRIPTIONAL REGULATOR ARGP"/>
    <property type="match status" value="1"/>
</dbReference>
<dbReference type="InterPro" id="IPR005119">
    <property type="entry name" value="LysR_subst-bd"/>
</dbReference>
<evidence type="ECO:0000256" key="3">
    <source>
        <dbReference type="ARBA" id="ARBA00023015"/>
    </source>
</evidence>
<evidence type="ECO:0000259" key="6">
    <source>
        <dbReference type="PROSITE" id="PS50931"/>
    </source>
</evidence>
<dbReference type="NCBIfam" id="NF009888">
    <property type="entry name" value="PRK13348.1"/>
    <property type="match status" value="1"/>
</dbReference>
<dbReference type="Pfam" id="PF03466">
    <property type="entry name" value="LysR_substrate"/>
    <property type="match status" value="1"/>
</dbReference>
<dbReference type="PROSITE" id="PS50931">
    <property type="entry name" value="HTH_LYSR"/>
    <property type="match status" value="1"/>
</dbReference>
<dbReference type="InterPro" id="IPR000847">
    <property type="entry name" value="LysR_HTH_N"/>
</dbReference>
<dbReference type="FunFam" id="1.10.10.10:FF:000456">
    <property type="entry name" value="LysR family transcriptional regulator ArgP"/>
    <property type="match status" value="1"/>
</dbReference>
<dbReference type="GO" id="GO:0003700">
    <property type="term" value="F:DNA-binding transcription factor activity"/>
    <property type="evidence" value="ECO:0007669"/>
    <property type="project" value="InterPro"/>
</dbReference>
<feature type="domain" description="HTH lysR-type" evidence="6">
    <location>
        <begin position="1"/>
        <end position="59"/>
    </location>
</feature>
<comment type="caution">
    <text evidence="7">The sequence shown here is derived from an EMBL/GenBank/DDBJ whole genome shotgun (WGS) entry which is preliminary data.</text>
</comment>
<dbReference type="PANTHER" id="PTHR30579">
    <property type="entry name" value="TRANSCRIPTIONAL REGULATOR"/>
    <property type="match status" value="1"/>
</dbReference>
<dbReference type="GO" id="GO:0003677">
    <property type="term" value="F:DNA binding"/>
    <property type="evidence" value="ECO:0007669"/>
    <property type="project" value="UniProtKB-KW"/>
</dbReference>
<keyword evidence="4" id="KW-0238">DNA-binding</keyword>
<evidence type="ECO:0000256" key="1">
    <source>
        <dbReference type="ARBA" id="ARBA00009437"/>
    </source>
</evidence>
<proteinExistence type="inferred from homology"/>
<dbReference type="NCBIfam" id="TIGR03298">
    <property type="entry name" value="argP"/>
    <property type="match status" value="1"/>
</dbReference>
<dbReference type="SUPFAM" id="SSF46785">
    <property type="entry name" value="Winged helix' DNA-binding domain"/>
    <property type="match status" value="1"/>
</dbReference>
<gene>
    <name evidence="7" type="ORF">GALL_333130</name>
</gene>
<evidence type="ECO:0000256" key="5">
    <source>
        <dbReference type="ARBA" id="ARBA00023163"/>
    </source>
</evidence>
<comment type="similarity">
    <text evidence="1">Belongs to the LysR transcriptional regulatory family.</text>
</comment>
<keyword evidence="2" id="KW-0678">Repressor</keyword>
<protein>
    <submittedName>
        <fullName evidence="7">Putative HTH-type transcriptional regulatorc</fullName>
    </submittedName>
</protein>
<dbReference type="EMBL" id="MLJW01000586">
    <property type="protein sequence ID" value="OIQ84856.1"/>
    <property type="molecule type" value="Genomic_DNA"/>
</dbReference>
<keyword evidence="5" id="KW-0804">Transcription</keyword>
<accession>A0A1J5QN82</accession>
<name>A0A1J5QN82_9ZZZZ</name>
<dbReference type="AlphaFoldDB" id="A0A1J5QN82"/>
<dbReference type="Pfam" id="PF00126">
    <property type="entry name" value="HTH_1"/>
    <property type="match status" value="1"/>
</dbReference>